<comment type="caution">
    <text evidence="1">The sequence shown here is derived from an EMBL/GenBank/DDBJ whole genome shotgun (WGS) entry which is preliminary data.</text>
</comment>
<organism evidence="1 2">
    <name type="scientific">Hypoxylon rubiginosum</name>
    <dbReference type="NCBI Taxonomy" id="110542"/>
    <lineage>
        <taxon>Eukaryota</taxon>
        <taxon>Fungi</taxon>
        <taxon>Dikarya</taxon>
        <taxon>Ascomycota</taxon>
        <taxon>Pezizomycotina</taxon>
        <taxon>Sordariomycetes</taxon>
        <taxon>Xylariomycetidae</taxon>
        <taxon>Xylariales</taxon>
        <taxon>Hypoxylaceae</taxon>
        <taxon>Hypoxylon</taxon>
    </lineage>
</organism>
<reference evidence="1 2" key="1">
    <citation type="journal article" date="2022" name="New Phytol.">
        <title>Ecological generalism drives hyperdiversity of secondary metabolite gene clusters in xylarialean endophytes.</title>
        <authorList>
            <person name="Franco M.E.E."/>
            <person name="Wisecaver J.H."/>
            <person name="Arnold A.E."/>
            <person name="Ju Y.M."/>
            <person name="Slot J.C."/>
            <person name="Ahrendt S."/>
            <person name="Moore L.P."/>
            <person name="Eastman K.E."/>
            <person name="Scott K."/>
            <person name="Konkel Z."/>
            <person name="Mondo S.J."/>
            <person name="Kuo A."/>
            <person name="Hayes R.D."/>
            <person name="Haridas S."/>
            <person name="Andreopoulos B."/>
            <person name="Riley R."/>
            <person name="LaButti K."/>
            <person name="Pangilinan J."/>
            <person name="Lipzen A."/>
            <person name="Amirebrahimi M."/>
            <person name="Yan J."/>
            <person name="Adam C."/>
            <person name="Keymanesh K."/>
            <person name="Ng V."/>
            <person name="Louie K."/>
            <person name="Northen T."/>
            <person name="Drula E."/>
            <person name="Henrissat B."/>
            <person name="Hsieh H.M."/>
            <person name="Youens-Clark K."/>
            <person name="Lutzoni F."/>
            <person name="Miadlikowska J."/>
            <person name="Eastwood D.C."/>
            <person name="Hamelin R.C."/>
            <person name="Grigoriev I.V."/>
            <person name="U'Ren J.M."/>
        </authorList>
    </citation>
    <scope>NUCLEOTIDE SEQUENCE [LARGE SCALE GENOMIC DNA]</scope>
    <source>
        <strain evidence="1 2">CBS 119005</strain>
    </source>
</reference>
<proteinExistence type="predicted"/>
<gene>
    <name evidence="1" type="ORF">F4820DRAFT_45227</name>
</gene>
<keyword evidence="2" id="KW-1185">Reference proteome</keyword>
<accession>A0ACB9ZCC9</accession>
<protein>
    <submittedName>
        <fullName evidence="1">Uncharacterized protein</fullName>
    </submittedName>
</protein>
<sequence>MLTGRRPRQTTFILLACIFFAATLLLWPVEISHPLTVDLPVPSDGAAELSLPPARHEKTEIVVASTTQEDPSWVHRFFAHWNPQVYVADNRSATTLLAVPRNKGREAMAYLTYIVDRYDDLPDAVLFVHASRFQWHNDDPDYDVVPALRSFRLPYLREAGYVNLRCVWAIGCPAEIHPVEDEDDEEEQRDKSDITTKSIFRRAFQELLPEVPVPAVVAVSCCSQFGVTRATIKRHPRERYLRFRNWLLETSLDDSLSGRVMEFLWHIIFGKDAHHCPSAGECYCKVYGQCDLTCSHSSCDGRYVLPPYSILPEGWPRLGWDHEDRGYTGSLD</sequence>
<evidence type="ECO:0000313" key="1">
    <source>
        <dbReference type="EMBL" id="KAI4869223.1"/>
    </source>
</evidence>
<dbReference type="EMBL" id="MU393432">
    <property type="protein sequence ID" value="KAI4869223.1"/>
    <property type="molecule type" value="Genomic_DNA"/>
</dbReference>
<name>A0ACB9ZCC9_9PEZI</name>
<evidence type="ECO:0000313" key="2">
    <source>
        <dbReference type="Proteomes" id="UP001497700"/>
    </source>
</evidence>
<dbReference type="Proteomes" id="UP001497700">
    <property type="component" value="Unassembled WGS sequence"/>
</dbReference>